<feature type="transmembrane region" description="Helical" evidence="12">
    <location>
        <begin position="346"/>
        <end position="365"/>
    </location>
</feature>
<keyword evidence="6 12" id="KW-0812">Transmembrane</keyword>
<dbReference type="InterPro" id="IPR042240">
    <property type="entry name" value="CHASE_sf"/>
</dbReference>
<reference evidence="16" key="1">
    <citation type="journal article" date="2023" name="Plant J.">
        <title>Genome sequences and population genomics provide insights into the demographic history, inbreeding, and mutation load of two 'living fossil' tree species of Dipteronia.</title>
        <authorList>
            <person name="Feng Y."/>
            <person name="Comes H.P."/>
            <person name="Chen J."/>
            <person name="Zhu S."/>
            <person name="Lu R."/>
            <person name="Zhang X."/>
            <person name="Li P."/>
            <person name="Qiu J."/>
            <person name="Olsen K.M."/>
            <person name="Qiu Y."/>
        </authorList>
    </citation>
    <scope>NUCLEOTIDE SEQUENCE</scope>
    <source>
        <strain evidence="16">NBL</strain>
    </source>
</reference>
<feature type="region of interest" description="Disordered" evidence="11">
    <location>
        <begin position="309"/>
        <end position="339"/>
    </location>
</feature>
<dbReference type="Proteomes" id="UP001281410">
    <property type="component" value="Unassembled WGS sequence"/>
</dbReference>
<dbReference type="GO" id="GO:1901701">
    <property type="term" value="P:cellular response to oxygen-containing compound"/>
    <property type="evidence" value="ECO:0007669"/>
    <property type="project" value="UniProtKB-ARBA"/>
</dbReference>
<dbReference type="InterPro" id="IPR050956">
    <property type="entry name" value="2C_system_His_kinase"/>
</dbReference>
<sequence length="1291" mass="145822">MSCSARAGVLVKFSKLFVKIHRWGFVNMSTIRKHSSSNGRLPENSKLKKAKESLHGRYLVIKWTRKLLSLAILGFIITGCIWFLSSLFDDGNLWRTYDKTPDSHEKKAQIFLQYSNVSSHQLHALATLFSNSDQISSLECTREPRPEIPSSSRIACALKVQCSEKQEFIKQNIRAAENVEHKDQCPVQDVNILRKLDPSGLEDMPFVASTISQISSECQKYGKTHPDGIIQKDMESYFLCPENSFMFIKCSRIISNISQRRTWRDCARDHFKILSFCSFKGCWWILFVVIVSCKIFGVRLKLRRKRNQKHNQQQLPQLPQLPQLQQKQQRQAQNPPRPAGKWRKKLLIVFVLWGIATSFWLFWHLNKKFAFGRNQTLTSMCDERARMLQDQFNVSMNHVHALAILVSTFHHGKHPSAIDQKTFGEYTERTSFERPLTSGVAYALKVLDSEREQFEKQVGWTIKKMEIEDQTLVQDCIPENLDSAPVHDEYAPVILSQETVSHIVSIDMMSGKEDRENILRARASGKGVLTSPFKLLKSNHLGVVLTFAVYNTELPPDATPEQRIEATVGYLGASYDVPSLVEKLLHQLASKQTIVVNVYDTTNASASINMYGDEVTDTGLLHVSSLDFGDPSRKHEMHCRFKQKPPLPWTAINSSVGFLVITLLVGYIFYAAISRIAEVENDYHEMMELKARAEAADVAKSQFLATVSHEIRTPMNGVLGMLQMLMHTNLDAEQMDYAQTAHESGKDLISLINDVLDQAKIESGRLEPESVPFDLHSILDNVLSLFSGKCNEKEIEFAVYVSDQVPDLVIGDPGRFRQIITNLVGNSIKFTRNKGHIFVSVHLADEVRSSLDVKDQVLRQSLHLVPDMSNKIYNTLSGLPVVNRWKSWENFRMLNSTDIGEETEMIKLLVTVEDTGEGIRQEAQDRIFTPFVQADSSTSRTHGGTGIGLSISRCLVDLMGGEIGFVSQFGTGSTFSFSVTLRKGDTTKCQRHDPSVSEFQGLRALVIDKSRIRAEISRYHIQRLGISVDIISSMQLGCSYISNTRSTSELAQLVMILIDKDIWNKETGLALCHLLKQQRQTLGLDVSVKLPKILLLTTSIDAMERNELKSYGLVDNFLMRPLRLSVLIGCFQETLGINKRRVNKEKPVSPGDLLKEKRILVVDDNMTNRRVAEGALKIYKATVTCVSSGKEAVKSLKPPHNFDACFMDLQMPEMDGFEATLQVRRMEDEFNEKIASGENVARWHVPILAMTADVTQATNEESKKCGMDGYVSKPFNGTQLYSAVAKFFESS</sequence>
<dbReference type="FunFam" id="1.10.287.130:FF:000015">
    <property type="entry name" value="Histidine kinase 4"/>
    <property type="match status" value="1"/>
</dbReference>
<dbReference type="Pfam" id="PF24896">
    <property type="entry name" value="Receiver_CRE1"/>
    <property type="match status" value="1"/>
</dbReference>
<gene>
    <name evidence="16" type="ORF">Dsin_031791</name>
</gene>
<dbReference type="InterPro" id="IPR003661">
    <property type="entry name" value="HisK_dim/P_dom"/>
</dbReference>
<feature type="modified residue" description="4-aspartylphosphate" evidence="10">
    <location>
        <position position="1208"/>
    </location>
</feature>
<dbReference type="Gene3D" id="3.40.50.2300">
    <property type="match status" value="2"/>
</dbReference>
<comment type="caution">
    <text evidence="16">The sequence shown here is derived from an EMBL/GenBank/DDBJ whole genome shotgun (WGS) entry which is preliminary data.</text>
</comment>
<dbReference type="GO" id="GO:0010029">
    <property type="term" value="P:regulation of seed germination"/>
    <property type="evidence" value="ECO:0007669"/>
    <property type="project" value="UniProtKB-ARBA"/>
</dbReference>
<dbReference type="SUPFAM" id="SSF47384">
    <property type="entry name" value="Homodimeric domain of signal transducing histidine kinase"/>
    <property type="match status" value="1"/>
</dbReference>
<dbReference type="EMBL" id="JANJYJ010000010">
    <property type="protein sequence ID" value="KAK3184505.1"/>
    <property type="molecule type" value="Genomic_DNA"/>
</dbReference>
<keyword evidence="17" id="KW-1185">Reference proteome</keyword>
<dbReference type="Pfam" id="PF02518">
    <property type="entry name" value="HATPase_c"/>
    <property type="match status" value="1"/>
</dbReference>
<dbReference type="GO" id="GO:0006970">
    <property type="term" value="P:response to osmotic stress"/>
    <property type="evidence" value="ECO:0007669"/>
    <property type="project" value="UniProtKB-ARBA"/>
</dbReference>
<name>A0AAE0DTP8_9ROSI</name>
<dbReference type="PANTHER" id="PTHR43719">
    <property type="entry name" value="TWO-COMPONENT HISTIDINE KINASE"/>
    <property type="match status" value="1"/>
</dbReference>
<dbReference type="GO" id="GO:0033554">
    <property type="term" value="P:cellular response to stress"/>
    <property type="evidence" value="ECO:0007669"/>
    <property type="project" value="UniProtKB-ARBA"/>
</dbReference>
<dbReference type="GO" id="GO:0009414">
    <property type="term" value="P:response to water deprivation"/>
    <property type="evidence" value="ECO:0007669"/>
    <property type="project" value="UniProtKB-ARBA"/>
</dbReference>
<dbReference type="Pfam" id="PF03924">
    <property type="entry name" value="CHASE"/>
    <property type="match status" value="1"/>
</dbReference>
<evidence type="ECO:0000256" key="12">
    <source>
        <dbReference type="SAM" id="Phobius"/>
    </source>
</evidence>
<feature type="domain" description="Histidine kinase" evidence="13">
    <location>
        <begin position="706"/>
        <end position="983"/>
    </location>
</feature>
<dbReference type="FunFam" id="3.30.450.350:FF:000001">
    <property type="entry name" value="Histidine kinase 4"/>
    <property type="match status" value="1"/>
</dbReference>
<accession>A0AAE0DTP8</accession>
<feature type="transmembrane region" description="Helical" evidence="12">
    <location>
        <begin position="67"/>
        <end position="88"/>
    </location>
</feature>
<evidence type="ECO:0000256" key="6">
    <source>
        <dbReference type="ARBA" id="ARBA00022692"/>
    </source>
</evidence>
<evidence type="ECO:0000256" key="8">
    <source>
        <dbReference type="ARBA" id="ARBA00022989"/>
    </source>
</evidence>
<dbReference type="InterPro" id="IPR005467">
    <property type="entry name" value="His_kinase_dom"/>
</dbReference>
<organism evidence="16 17">
    <name type="scientific">Dipteronia sinensis</name>
    <dbReference type="NCBI Taxonomy" id="43782"/>
    <lineage>
        <taxon>Eukaryota</taxon>
        <taxon>Viridiplantae</taxon>
        <taxon>Streptophyta</taxon>
        <taxon>Embryophyta</taxon>
        <taxon>Tracheophyta</taxon>
        <taxon>Spermatophyta</taxon>
        <taxon>Magnoliopsida</taxon>
        <taxon>eudicotyledons</taxon>
        <taxon>Gunneridae</taxon>
        <taxon>Pentapetalae</taxon>
        <taxon>rosids</taxon>
        <taxon>malvids</taxon>
        <taxon>Sapindales</taxon>
        <taxon>Sapindaceae</taxon>
        <taxon>Hippocastanoideae</taxon>
        <taxon>Acereae</taxon>
        <taxon>Dipteronia</taxon>
    </lineage>
</organism>
<dbReference type="CDD" id="cd00082">
    <property type="entry name" value="HisKA"/>
    <property type="match status" value="1"/>
</dbReference>
<dbReference type="Pfam" id="PF00072">
    <property type="entry name" value="Response_reg"/>
    <property type="match status" value="1"/>
</dbReference>
<feature type="domain" description="Response regulatory" evidence="14">
    <location>
        <begin position="1158"/>
        <end position="1288"/>
    </location>
</feature>
<dbReference type="SUPFAM" id="SSF52172">
    <property type="entry name" value="CheY-like"/>
    <property type="match status" value="2"/>
</dbReference>
<dbReference type="Pfam" id="PF00512">
    <property type="entry name" value="HisKA"/>
    <property type="match status" value="1"/>
</dbReference>
<keyword evidence="5" id="KW-0808">Transferase</keyword>
<dbReference type="PRINTS" id="PR00344">
    <property type="entry name" value="BCTRLSENSOR"/>
</dbReference>
<dbReference type="GO" id="GO:0005634">
    <property type="term" value="C:nucleus"/>
    <property type="evidence" value="ECO:0007669"/>
    <property type="project" value="TreeGrafter"/>
</dbReference>
<dbReference type="SUPFAM" id="SSF55874">
    <property type="entry name" value="ATPase domain of HSP90 chaperone/DNA topoisomerase II/histidine kinase"/>
    <property type="match status" value="1"/>
</dbReference>
<dbReference type="PROSITE" id="PS50109">
    <property type="entry name" value="HIS_KIN"/>
    <property type="match status" value="1"/>
</dbReference>
<evidence type="ECO:0000256" key="5">
    <source>
        <dbReference type="ARBA" id="ARBA00022679"/>
    </source>
</evidence>
<feature type="domain" description="CHASE" evidence="15">
    <location>
        <begin position="414"/>
        <end position="638"/>
    </location>
</feature>
<evidence type="ECO:0000256" key="3">
    <source>
        <dbReference type="ARBA" id="ARBA00012438"/>
    </source>
</evidence>
<keyword evidence="8 12" id="KW-1133">Transmembrane helix</keyword>
<evidence type="ECO:0000256" key="11">
    <source>
        <dbReference type="SAM" id="MobiDB-lite"/>
    </source>
</evidence>
<dbReference type="CDD" id="cd16922">
    <property type="entry name" value="HATPase_EvgS-ArcB-TorS-like"/>
    <property type="match status" value="1"/>
</dbReference>
<dbReference type="Gene3D" id="1.10.287.130">
    <property type="match status" value="1"/>
</dbReference>
<proteinExistence type="predicted"/>
<dbReference type="Gene3D" id="3.30.565.10">
    <property type="entry name" value="Histidine kinase-like ATPase, C-terminal domain"/>
    <property type="match status" value="1"/>
</dbReference>
<dbReference type="InterPro" id="IPR004358">
    <property type="entry name" value="Sig_transdc_His_kin-like_C"/>
</dbReference>
<protein>
    <recommendedName>
        <fullName evidence="3">histidine kinase</fullName>
        <ecNumber evidence="3">2.7.13.3</ecNumber>
    </recommendedName>
</protein>
<feature type="transmembrane region" description="Helical" evidence="12">
    <location>
        <begin position="283"/>
        <end position="302"/>
    </location>
</feature>
<dbReference type="PANTHER" id="PTHR43719:SF35">
    <property type="entry name" value="HISTIDINE KINASE 2"/>
    <property type="match status" value="1"/>
</dbReference>
<dbReference type="Gene3D" id="3.30.450.350">
    <property type="entry name" value="CHASE domain"/>
    <property type="match status" value="1"/>
</dbReference>
<evidence type="ECO:0000256" key="7">
    <source>
        <dbReference type="ARBA" id="ARBA00022777"/>
    </source>
</evidence>
<dbReference type="PROSITE" id="PS50839">
    <property type="entry name" value="CHASE"/>
    <property type="match status" value="1"/>
</dbReference>
<evidence type="ECO:0000256" key="4">
    <source>
        <dbReference type="ARBA" id="ARBA00022553"/>
    </source>
</evidence>
<dbReference type="GO" id="GO:0043424">
    <property type="term" value="F:protein histidine kinase binding"/>
    <property type="evidence" value="ECO:0007669"/>
    <property type="project" value="UniProtKB-ARBA"/>
</dbReference>
<dbReference type="CDD" id="cd17546">
    <property type="entry name" value="REC_hyHK_CKI1_RcsC-like"/>
    <property type="match status" value="1"/>
</dbReference>
<dbReference type="SMART" id="SM00448">
    <property type="entry name" value="REC"/>
    <property type="match status" value="1"/>
</dbReference>
<dbReference type="SMART" id="SM00388">
    <property type="entry name" value="HisKA"/>
    <property type="match status" value="1"/>
</dbReference>
<dbReference type="InterPro" id="IPR011006">
    <property type="entry name" value="CheY-like_superfamily"/>
</dbReference>
<evidence type="ECO:0000256" key="9">
    <source>
        <dbReference type="ARBA" id="ARBA00023136"/>
    </source>
</evidence>
<comment type="catalytic activity">
    <reaction evidence="1">
        <text>ATP + protein L-histidine = ADP + protein N-phospho-L-histidine.</text>
        <dbReference type="EC" id="2.7.13.3"/>
    </reaction>
</comment>
<evidence type="ECO:0000256" key="10">
    <source>
        <dbReference type="PROSITE-ProRule" id="PRU00169"/>
    </source>
</evidence>
<dbReference type="InterPro" id="IPR003594">
    <property type="entry name" value="HATPase_dom"/>
</dbReference>
<dbReference type="Gene3D" id="6.10.250.1190">
    <property type="match status" value="1"/>
</dbReference>
<dbReference type="PROSITE" id="PS50110">
    <property type="entry name" value="RESPONSE_REGULATORY"/>
    <property type="match status" value="2"/>
</dbReference>
<dbReference type="GO" id="GO:0009884">
    <property type="term" value="F:cytokinin receptor activity"/>
    <property type="evidence" value="ECO:0007669"/>
    <property type="project" value="UniProtKB-ARBA"/>
</dbReference>
<feature type="domain" description="Response regulatory" evidence="14">
    <location>
        <begin position="1003"/>
        <end position="1135"/>
    </location>
</feature>
<evidence type="ECO:0000313" key="16">
    <source>
        <dbReference type="EMBL" id="KAK3184505.1"/>
    </source>
</evidence>
<comment type="subcellular location">
    <subcellularLocation>
        <location evidence="2">Endoplasmic reticulum membrane</location>
        <topology evidence="2">Multi-pass membrane protein</topology>
    </subcellularLocation>
</comment>
<keyword evidence="7" id="KW-0418">Kinase</keyword>
<dbReference type="InterPro" id="IPR036890">
    <property type="entry name" value="HATPase_C_sf"/>
</dbReference>
<evidence type="ECO:0000259" key="15">
    <source>
        <dbReference type="PROSITE" id="PS50839"/>
    </source>
</evidence>
<dbReference type="GO" id="GO:0048509">
    <property type="term" value="P:regulation of meristem development"/>
    <property type="evidence" value="ECO:0007669"/>
    <property type="project" value="UniProtKB-ARBA"/>
</dbReference>
<dbReference type="SMART" id="SM01079">
    <property type="entry name" value="CHASE"/>
    <property type="match status" value="1"/>
</dbReference>
<evidence type="ECO:0000256" key="2">
    <source>
        <dbReference type="ARBA" id="ARBA00004477"/>
    </source>
</evidence>
<evidence type="ECO:0000256" key="1">
    <source>
        <dbReference type="ARBA" id="ARBA00000085"/>
    </source>
</evidence>
<dbReference type="EC" id="2.7.13.3" evidence="3"/>
<dbReference type="InterPro" id="IPR056839">
    <property type="entry name" value="Receiver_AHK4/CRE1_1st"/>
</dbReference>
<dbReference type="GO" id="GO:0048831">
    <property type="term" value="P:regulation of shoot system development"/>
    <property type="evidence" value="ECO:0007669"/>
    <property type="project" value="UniProtKB-ARBA"/>
</dbReference>
<keyword evidence="4 10" id="KW-0597">Phosphoprotein</keyword>
<dbReference type="InterPro" id="IPR001789">
    <property type="entry name" value="Sig_transdc_resp-reg_receiver"/>
</dbReference>
<dbReference type="InterPro" id="IPR006189">
    <property type="entry name" value="CHASE_dom"/>
</dbReference>
<feature type="modified residue" description="4-aspartylphosphate" evidence="10">
    <location>
        <position position="1059"/>
    </location>
</feature>
<evidence type="ECO:0000313" key="17">
    <source>
        <dbReference type="Proteomes" id="UP001281410"/>
    </source>
</evidence>
<keyword evidence="9 12" id="KW-0472">Membrane</keyword>
<dbReference type="GO" id="GO:0000155">
    <property type="term" value="F:phosphorelay sensor kinase activity"/>
    <property type="evidence" value="ECO:0007669"/>
    <property type="project" value="InterPro"/>
</dbReference>
<evidence type="ECO:0000259" key="14">
    <source>
        <dbReference type="PROSITE" id="PS50110"/>
    </source>
</evidence>
<dbReference type="SMART" id="SM00387">
    <property type="entry name" value="HATPase_c"/>
    <property type="match status" value="1"/>
</dbReference>
<dbReference type="GO" id="GO:0005789">
    <property type="term" value="C:endoplasmic reticulum membrane"/>
    <property type="evidence" value="ECO:0007669"/>
    <property type="project" value="UniProtKB-SubCell"/>
</dbReference>
<feature type="compositionally biased region" description="Low complexity" evidence="11">
    <location>
        <begin position="310"/>
        <end position="334"/>
    </location>
</feature>
<dbReference type="InterPro" id="IPR036097">
    <property type="entry name" value="HisK_dim/P_sf"/>
</dbReference>
<evidence type="ECO:0000259" key="13">
    <source>
        <dbReference type="PROSITE" id="PS50109"/>
    </source>
</evidence>